<dbReference type="InterPro" id="IPR029035">
    <property type="entry name" value="DHS-like_NAD/FAD-binding_dom"/>
</dbReference>
<protein>
    <submittedName>
        <fullName evidence="3">Protein kinase</fullName>
    </submittedName>
</protein>
<dbReference type="Gene3D" id="1.10.510.10">
    <property type="entry name" value="Transferase(Phosphotransferase) domain 1"/>
    <property type="match status" value="1"/>
</dbReference>
<dbReference type="SMART" id="SM00220">
    <property type="entry name" value="S_TKc"/>
    <property type="match status" value="1"/>
</dbReference>
<reference evidence="3 4" key="1">
    <citation type="submission" date="2023-04" db="EMBL/GenBank/DDBJ databases">
        <title>Streptomyces chengmaiensis sp. nov. isolated from the stem of mangrove plant in Hainan.</title>
        <authorList>
            <person name="Huang X."/>
            <person name="Zhou S."/>
            <person name="Chu X."/>
            <person name="Xie Y."/>
            <person name="Lin Y."/>
        </authorList>
    </citation>
    <scope>NUCLEOTIDE SEQUENCE [LARGE SCALE GENOMIC DNA]</scope>
    <source>
        <strain evidence="3 4">HNM0663</strain>
    </source>
</reference>
<dbReference type="InterPro" id="IPR011009">
    <property type="entry name" value="Kinase-like_dom_sf"/>
</dbReference>
<feature type="compositionally biased region" description="Polar residues" evidence="1">
    <location>
        <begin position="1"/>
        <end position="10"/>
    </location>
</feature>
<dbReference type="PANTHER" id="PTHR44329">
    <property type="entry name" value="SERINE/THREONINE-PROTEIN KINASE TNNI3K-RELATED"/>
    <property type="match status" value="1"/>
</dbReference>
<comment type="caution">
    <text evidence="3">The sequence shown here is derived from an EMBL/GenBank/DDBJ whole genome shotgun (WGS) entry which is preliminary data.</text>
</comment>
<accession>A0ABT6HJB3</accession>
<keyword evidence="4" id="KW-1185">Reference proteome</keyword>
<dbReference type="PROSITE" id="PS50011">
    <property type="entry name" value="PROTEIN_KINASE_DOM"/>
    <property type="match status" value="1"/>
</dbReference>
<evidence type="ECO:0000313" key="3">
    <source>
        <dbReference type="EMBL" id="MDH2388686.1"/>
    </source>
</evidence>
<feature type="compositionally biased region" description="Polar residues" evidence="1">
    <location>
        <begin position="17"/>
        <end position="27"/>
    </location>
</feature>
<evidence type="ECO:0000313" key="4">
    <source>
        <dbReference type="Proteomes" id="UP001223144"/>
    </source>
</evidence>
<evidence type="ECO:0000259" key="2">
    <source>
        <dbReference type="PROSITE" id="PS50011"/>
    </source>
</evidence>
<dbReference type="InterPro" id="IPR000719">
    <property type="entry name" value="Prot_kinase_dom"/>
</dbReference>
<feature type="domain" description="Protein kinase" evidence="2">
    <location>
        <begin position="410"/>
        <end position="709"/>
    </location>
</feature>
<dbReference type="SUPFAM" id="SSF52467">
    <property type="entry name" value="DHS-like NAD/FAD-binding domain"/>
    <property type="match status" value="1"/>
</dbReference>
<dbReference type="Pfam" id="PF13289">
    <property type="entry name" value="SIR2_2"/>
    <property type="match status" value="1"/>
</dbReference>
<dbReference type="EMBL" id="JARWBG010000006">
    <property type="protein sequence ID" value="MDH2388686.1"/>
    <property type="molecule type" value="Genomic_DNA"/>
</dbReference>
<keyword evidence="3" id="KW-0808">Transferase</keyword>
<dbReference type="InterPro" id="IPR051681">
    <property type="entry name" value="Ser/Thr_Kinases-Pseudokinases"/>
</dbReference>
<dbReference type="Gene3D" id="3.40.50.1220">
    <property type="entry name" value="TPP-binding domain"/>
    <property type="match status" value="1"/>
</dbReference>
<keyword evidence="3" id="KW-0418">Kinase</keyword>
<feature type="region of interest" description="Disordered" evidence="1">
    <location>
        <begin position="1"/>
        <end position="28"/>
    </location>
</feature>
<organism evidence="3 4">
    <name type="scientific">Streptomyces chengmaiensis</name>
    <dbReference type="NCBI Taxonomy" id="3040919"/>
    <lineage>
        <taxon>Bacteria</taxon>
        <taxon>Bacillati</taxon>
        <taxon>Actinomycetota</taxon>
        <taxon>Actinomycetes</taxon>
        <taxon>Kitasatosporales</taxon>
        <taxon>Streptomycetaceae</taxon>
        <taxon>Streptomyces</taxon>
    </lineage>
</organism>
<sequence length="818" mass="91467">MPSTKDQTVHQGDIPEKSSQARSTGSDRQAEVLTMAFNANQPSHEKLRAIVAERTSPILVWTGSGLSASAGMPTWPSLKKQLLEVAERKAEDFLPEDRNRHLRNIASIRNEANYWVAFERLKKELGFSTWNASVAAALTPNPQKDVPAEYASLWRIPELRGIMNLNLDGLATRAFSIVNPGVRLLEFGGTQAARLRNLPTGNNRFVVNLHGIIDDTSTWILTHEEIKRLSRNATYKEFIRICLSSWVNLFMGISVDDFAIGSHLQYLTARNLQASPKFWLTNRADQETDDWAEESGIQVIKYHSPDDSHAAVGAFLEDLLSYVAADDEDYPPVTPEITPANSGIPSPEELTGKPAEEIRKVLNAHASYLLSTPGGEGLDSYERFAQKYAEQIHAAWFLSTAPGKNELLGHTLLTEEASGAFGTVYRARGPSGEDEAVKILHSNIRGNREKLTAFRRGVRSMKILQERQVSGMVTYKDASEIPTFVSMEWIEGPNLAQAKEAHQIDDWDMVLRIGKDLARIIQSAQSLPERVLHRDIRPPNVMLEGLYHAPDDWRVVVLDFDLSWHRGASDQSVLYSASGYLAPEQIARIPNVSTRSGAVDSFGLGMTLYFLCSGEDPYPGQHTSEKWYTRVNQATAMIRDTKWRSLPSRFARCILMATSEQQALRIDVPAIANELSRLWSAHLEPDRVTDTELLAEEIAARSEALHSYTWDFDASLARYAPPTGVVYQVQGDESLGRVLLNIEFMSMGQHDRSSLSKYMNEKVPGVVATLKRCQWKDVRERHGRGQLEVSAWVGVDHAPTHLDRLAESIDDASKLLTF</sequence>
<dbReference type="Pfam" id="PF00069">
    <property type="entry name" value="Pkinase"/>
    <property type="match status" value="1"/>
</dbReference>
<name>A0ABT6HJB3_9ACTN</name>
<dbReference type="Proteomes" id="UP001223144">
    <property type="component" value="Unassembled WGS sequence"/>
</dbReference>
<evidence type="ECO:0000256" key="1">
    <source>
        <dbReference type="SAM" id="MobiDB-lite"/>
    </source>
</evidence>
<gene>
    <name evidence="3" type="ORF">QCN29_07775</name>
</gene>
<dbReference type="SUPFAM" id="SSF56112">
    <property type="entry name" value="Protein kinase-like (PK-like)"/>
    <property type="match status" value="1"/>
</dbReference>
<dbReference type="GO" id="GO:0016301">
    <property type="term" value="F:kinase activity"/>
    <property type="evidence" value="ECO:0007669"/>
    <property type="project" value="UniProtKB-KW"/>
</dbReference>
<dbReference type="RefSeq" id="WP_279926994.1">
    <property type="nucleotide sequence ID" value="NZ_JARWBG010000006.1"/>
</dbReference>
<proteinExistence type="predicted"/>